<name>A0A976FM55_BRELC</name>
<protein>
    <submittedName>
        <fullName evidence="1">Uncharacterized protein</fullName>
    </submittedName>
</protein>
<dbReference type="RefSeq" id="XP_067818747.1">
    <property type="nucleotide sequence ID" value="XM_067962046.1"/>
</dbReference>
<gene>
    <name evidence="1" type="ORF">CCR75_003955</name>
</gene>
<dbReference type="EMBL" id="SHOA02000002">
    <property type="protein sequence ID" value="TDH69248.1"/>
    <property type="molecule type" value="Genomic_DNA"/>
</dbReference>
<reference evidence="1 2" key="1">
    <citation type="journal article" date="2021" name="Genome Biol.">
        <title>AFLAP: assembly-free linkage analysis pipeline using k-mers from genome sequencing data.</title>
        <authorList>
            <person name="Fletcher K."/>
            <person name="Zhang L."/>
            <person name="Gil J."/>
            <person name="Han R."/>
            <person name="Cavanaugh K."/>
            <person name="Michelmore R."/>
        </authorList>
    </citation>
    <scope>NUCLEOTIDE SEQUENCE [LARGE SCALE GENOMIC DNA]</scope>
    <source>
        <strain evidence="1 2">SF5</strain>
    </source>
</reference>
<dbReference type="OrthoDB" id="2157517at2759"/>
<sequence>MAWDGLTIGVSPELCEGMNLDFDGDELHFAVVSSPEAREELKLKMNSRKLDKFSQQNISHARKSSGEKVLSQDMDFMMSTSCCMDDLPKTRRDTLASWVFYMITHS</sequence>
<proteinExistence type="predicted"/>
<organism evidence="1 2">
    <name type="scientific">Bremia lactucae</name>
    <name type="common">Lettuce downy mildew</name>
    <dbReference type="NCBI Taxonomy" id="4779"/>
    <lineage>
        <taxon>Eukaryota</taxon>
        <taxon>Sar</taxon>
        <taxon>Stramenopiles</taxon>
        <taxon>Oomycota</taxon>
        <taxon>Peronosporomycetes</taxon>
        <taxon>Peronosporales</taxon>
        <taxon>Peronosporaceae</taxon>
        <taxon>Bremia</taxon>
    </lineage>
</organism>
<dbReference type="GeneID" id="94347717"/>
<dbReference type="AlphaFoldDB" id="A0A976FM55"/>
<evidence type="ECO:0000313" key="2">
    <source>
        <dbReference type="Proteomes" id="UP000294530"/>
    </source>
</evidence>
<comment type="caution">
    <text evidence="1">The sequence shown here is derived from an EMBL/GenBank/DDBJ whole genome shotgun (WGS) entry which is preliminary data.</text>
</comment>
<dbReference type="KEGG" id="blac:94347717"/>
<evidence type="ECO:0000313" key="1">
    <source>
        <dbReference type="EMBL" id="TDH69248.1"/>
    </source>
</evidence>
<dbReference type="Proteomes" id="UP000294530">
    <property type="component" value="Unassembled WGS sequence"/>
</dbReference>
<dbReference type="Gene3D" id="2.40.40.20">
    <property type="match status" value="1"/>
</dbReference>
<keyword evidence="2" id="KW-1185">Reference proteome</keyword>
<dbReference type="SUPFAM" id="SSF64484">
    <property type="entry name" value="beta and beta-prime subunits of DNA dependent RNA-polymerase"/>
    <property type="match status" value="1"/>
</dbReference>
<accession>A0A976FM55</accession>